<dbReference type="Proteomes" id="UP000712600">
    <property type="component" value="Unassembled WGS sequence"/>
</dbReference>
<sequence>MNNSTVRLSRQAMIDSGGTGGLMVKVSFVYALPSSPHLSADYEIKLLKEGVEHIDLKGVEFGETEV</sequence>
<comment type="caution">
    <text evidence="1">The sequence shown here is derived from an EMBL/GenBank/DDBJ whole genome shotgun (WGS) entry which is preliminary data.</text>
</comment>
<reference evidence="1" key="1">
    <citation type="submission" date="2019-12" db="EMBL/GenBank/DDBJ databases">
        <title>Genome sequencing and annotation of Brassica cretica.</title>
        <authorList>
            <person name="Studholme D.J."/>
            <person name="Sarris P."/>
        </authorList>
    </citation>
    <scope>NUCLEOTIDE SEQUENCE</scope>
    <source>
        <strain evidence="1">PFS-109/04</strain>
        <tissue evidence="1">Leaf</tissue>
    </source>
</reference>
<evidence type="ECO:0000313" key="1">
    <source>
        <dbReference type="EMBL" id="KAF3536741.1"/>
    </source>
</evidence>
<proteinExistence type="predicted"/>
<name>A0A8S9Q6T2_BRACR</name>
<dbReference type="AlphaFoldDB" id="A0A8S9Q6T2"/>
<accession>A0A8S9Q6T2</accession>
<protein>
    <submittedName>
        <fullName evidence="1">Uncharacterized protein</fullName>
    </submittedName>
</protein>
<evidence type="ECO:0000313" key="2">
    <source>
        <dbReference type="Proteomes" id="UP000712600"/>
    </source>
</evidence>
<organism evidence="1 2">
    <name type="scientific">Brassica cretica</name>
    <name type="common">Mustard</name>
    <dbReference type="NCBI Taxonomy" id="69181"/>
    <lineage>
        <taxon>Eukaryota</taxon>
        <taxon>Viridiplantae</taxon>
        <taxon>Streptophyta</taxon>
        <taxon>Embryophyta</taxon>
        <taxon>Tracheophyta</taxon>
        <taxon>Spermatophyta</taxon>
        <taxon>Magnoliopsida</taxon>
        <taxon>eudicotyledons</taxon>
        <taxon>Gunneridae</taxon>
        <taxon>Pentapetalae</taxon>
        <taxon>rosids</taxon>
        <taxon>malvids</taxon>
        <taxon>Brassicales</taxon>
        <taxon>Brassicaceae</taxon>
        <taxon>Brassiceae</taxon>
        <taxon>Brassica</taxon>
    </lineage>
</organism>
<gene>
    <name evidence="1" type="ORF">F2Q69_00020890</name>
</gene>
<dbReference type="EMBL" id="QGKX02001290">
    <property type="protein sequence ID" value="KAF3536741.1"/>
    <property type="molecule type" value="Genomic_DNA"/>
</dbReference>